<accession>A0A7S0GGL5</accession>
<dbReference type="InterPro" id="IPR016024">
    <property type="entry name" value="ARM-type_fold"/>
</dbReference>
<name>A0A7S0GGL5_9STRA</name>
<dbReference type="InterPro" id="IPR019451">
    <property type="entry name" value="Rtp1_C1"/>
</dbReference>
<dbReference type="Pfam" id="PF10363">
    <property type="entry name" value="RTP1_C1"/>
    <property type="match status" value="1"/>
</dbReference>
<dbReference type="PANTHER" id="PTHR20959">
    <property type="entry name" value="TRANSPORT AND GOLGI ORGANIZATION PROTEIN 6 FAMILY MEMBER"/>
    <property type="match status" value="1"/>
</dbReference>
<dbReference type="AlphaFoldDB" id="A0A7S0GGL5"/>
<feature type="domain" description="RNA polymerase II assembly factor Rtp1 C-terminal" evidence="2">
    <location>
        <begin position="1"/>
        <end position="74"/>
    </location>
</feature>
<proteinExistence type="inferred from homology"/>
<evidence type="ECO:0000256" key="1">
    <source>
        <dbReference type="ARBA" id="ARBA00005724"/>
    </source>
</evidence>
<sequence>MKDSESYVYLAGIQTLSVLADVDPKYVIPILACAVSRGTLSRGGKSGDSPLLLELDIQIKAAESLLFVIKRRGSALAQHANGLINELLVGCQSREEIPSRPNSNFTGQDMREIQEQTLSYFETASDSVINLQQDEKDEDLEEKMVRLKTGGPLFETEEHFAINSGCLLCLSEIIMTVPSNVFAPHHGSTLIKLCIECLRLDKNRPVRRGAALLAREIYNVVLRDAHQITENRAAAANKSSLPLMAMELCSSSNTYNDTLLFATLKNCVSGNDYANSNYCDPATLARCQEALTIREFCVDEGFFMVANLVSSSLLNSNSNGGVLDIIGNGDQFCTNLIHELT</sequence>
<reference evidence="3" key="1">
    <citation type="submission" date="2021-01" db="EMBL/GenBank/DDBJ databases">
        <authorList>
            <person name="Corre E."/>
            <person name="Pelletier E."/>
            <person name="Niang G."/>
            <person name="Scheremetjew M."/>
            <person name="Finn R."/>
            <person name="Kale V."/>
            <person name="Holt S."/>
            <person name="Cochrane G."/>
            <person name="Meng A."/>
            <person name="Brown T."/>
            <person name="Cohen L."/>
        </authorList>
    </citation>
    <scope>NUCLEOTIDE SEQUENCE</scope>
    <source>
        <strain evidence="3">CCAP1064/1</strain>
    </source>
</reference>
<dbReference type="Gene3D" id="1.25.10.10">
    <property type="entry name" value="Leucine-rich Repeat Variant"/>
    <property type="match status" value="1"/>
</dbReference>
<dbReference type="InterPro" id="IPR011989">
    <property type="entry name" value="ARM-like"/>
</dbReference>
<dbReference type="GO" id="GO:0009306">
    <property type="term" value="P:protein secretion"/>
    <property type="evidence" value="ECO:0007669"/>
    <property type="project" value="TreeGrafter"/>
</dbReference>
<dbReference type="SUPFAM" id="SSF48371">
    <property type="entry name" value="ARM repeat"/>
    <property type="match status" value="1"/>
</dbReference>
<dbReference type="PANTHER" id="PTHR20959:SF1">
    <property type="entry name" value="TRANSPORT AND GOLGI ORGANIZATION PROTEIN 6 HOMOLOG"/>
    <property type="match status" value="1"/>
</dbReference>
<organism evidence="3">
    <name type="scientific">Proboscia inermis</name>
    <dbReference type="NCBI Taxonomy" id="420281"/>
    <lineage>
        <taxon>Eukaryota</taxon>
        <taxon>Sar</taxon>
        <taxon>Stramenopiles</taxon>
        <taxon>Ochrophyta</taxon>
        <taxon>Bacillariophyta</taxon>
        <taxon>Coscinodiscophyceae</taxon>
        <taxon>Rhizosoleniophycidae</taxon>
        <taxon>Rhizosoleniales</taxon>
        <taxon>Rhizosoleniaceae</taxon>
        <taxon>Proboscia</taxon>
    </lineage>
</organism>
<dbReference type="EMBL" id="HBEL01031257">
    <property type="protein sequence ID" value="CAD8418467.1"/>
    <property type="molecule type" value="Transcribed_RNA"/>
</dbReference>
<dbReference type="InterPro" id="IPR039600">
    <property type="entry name" value="TANGO6/Rtp1"/>
</dbReference>
<protein>
    <recommendedName>
        <fullName evidence="2">RNA polymerase II assembly factor Rtp1 C-terminal domain-containing protein</fullName>
    </recommendedName>
</protein>
<evidence type="ECO:0000313" key="3">
    <source>
        <dbReference type="EMBL" id="CAD8418467.1"/>
    </source>
</evidence>
<gene>
    <name evidence="3" type="ORF">PINE0816_LOCUS14602</name>
</gene>
<comment type="similarity">
    <text evidence="1">Belongs to the Tango6 family.</text>
</comment>
<evidence type="ECO:0000259" key="2">
    <source>
        <dbReference type="Pfam" id="PF10363"/>
    </source>
</evidence>